<accession>A0A2T9YI97</accession>
<feature type="region of interest" description="Disordered" evidence="5">
    <location>
        <begin position="554"/>
        <end position="583"/>
    </location>
</feature>
<gene>
    <name evidence="7" type="ORF">BB561_004054</name>
</gene>
<feature type="compositionally biased region" description="Polar residues" evidence="5">
    <location>
        <begin position="318"/>
        <end position="343"/>
    </location>
</feature>
<reference evidence="7 8" key="1">
    <citation type="journal article" date="2018" name="MBio">
        <title>Comparative Genomics Reveals the Core Gene Toolbox for the Fungus-Insect Symbiosis.</title>
        <authorList>
            <person name="Wang Y."/>
            <person name="Stata M."/>
            <person name="Wang W."/>
            <person name="Stajich J.E."/>
            <person name="White M.M."/>
            <person name="Moncalvo J.M."/>
        </authorList>
    </citation>
    <scope>NUCLEOTIDE SEQUENCE [LARGE SCALE GENOMIC DNA]</scope>
    <source>
        <strain evidence="7 8">SWE-8-4</strain>
    </source>
</reference>
<feature type="compositionally biased region" description="Polar residues" evidence="5">
    <location>
        <begin position="416"/>
        <end position="436"/>
    </location>
</feature>
<proteinExistence type="predicted"/>
<feature type="compositionally biased region" description="Low complexity" evidence="5">
    <location>
        <begin position="133"/>
        <end position="147"/>
    </location>
</feature>
<feature type="region of interest" description="Disordered" evidence="5">
    <location>
        <begin position="479"/>
        <end position="508"/>
    </location>
</feature>
<evidence type="ECO:0000256" key="5">
    <source>
        <dbReference type="SAM" id="MobiDB-lite"/>
    </source>
</evidence>
<dbReference type="CDD" id="cd16448">
    <property type="entry name" value="RING-H2"/>
    <property type="match status" value="1"/>
</dbReference>
<feature type="region of interest" description="Disordered" evidence="5">
    <location>
        <begin position="318"/>
        <end position="363"/>
    </location>
</feature>
<feature type="compositionally biased region" description="Low complexity" evidence="5">
    <location>
        <begin position="154"/>
        <end position="184"/>
    </location>
</feature>
<dbReference type="Gene3D" id="3.30.40.10">
    <property type="entry name" value="Zinc/RING finger domain, C3HC4 (zinc finger)"/>
    <property type="match status" value="1"/>
</dbReference>
<dbReference type="GO" id="GO:0008270">
    <property type="term" value="F:zinc ion binding"/>
    <property type="evidence" value="ECO:0007669"/>
    <property type="project" value="UniProtKB-KW"/>
</dbReference>
<feature type="region of interest" description="Disordered" evidence="5">
    <location>
        <begin position="1"/>
        <end position="53"/>
    </location>
</feature>
<evidence type="ECO:0000256" key="3">
    <source>
        <dbReference type="ARBA" id="ARBA00022833"/>
    </source>
</evidence>
<evidence type="ECO:0000256" key="1">
    <source>
        <dbReference type="ARBA" id="ARBA00022723"/>
    </source>
</evidence>
<evidence type="ECO:0000313" key="8">
    <source>
        <dbReference type="Proteomes" id="UP000245383"/>
    </source>
</evidence>
<keyword evidence="2 4" id="KW-0863">Zinc-finger</keyword>
<name>A0A2T9YI97_9FUNG</name>
<dbReference type="PANTHER" id="PTHR14155:SF627">
    <property type="entry name" value="OS06G0192800 PROTEIN"/>
    <property type="match status" value="1"/>
</dbReference>
<dbReference type="EMBL" id="MBFR01000176">
    <property type="protein sequence ID" value="PVU92057.1"/>
    <property type="molecule type" value="Genomic_DNA"/>
</dbReference>
<sequence length="917" mass="100169">MGQANSSQNLSKKPQASLSANTKPLPTQEAAMSKKNSCDTINPKSKVAKLSQEDLAHTNSHYILEASSSKGLEPVNQAYLNNSAPISLENPPKSKEGSTLSDISLKKRKRPISSTIKSFKPEEIKEKQDSLFSSPNTDNSNNKNSSDPADKKPTSNNQDTNSTTDTTPITDDSFDTNNNNNSSSMPQPSTDSAEVLDQHSLTDSSTQHEPRVSEASNEDNSSNPQENPTDSSQTSNAILAASVARSVISATRSEFGRNAIFQQSQNNQIFSQQQPSDTNPPAVANFWPPMQENVARVLEDGISSFILDILDSRQPNLAQNTNPLANSTDASFQNDTNSPIDSANTSEVNNSSQNEVNIDNNQTFNSQSNLPLYDNTHEDITSNTSGVGLGYIDVPGGYRFRIFPILSSSSLESEDLPQTTNYTNNINPEPQNSSIPVDLTTENITPLQNSTSGINIVPSISTNSQNPSLASETEFQNINSSSDLNDDLLQNTNTNTVNTDSSDNQNTTLSEQDFSQNQREILRQMLHSQNARNRQVPAIIVGVESRSVNETTSIINHIPNSNSDDTQIQEATDSTQTRSPGRVRSILNSLYDRFTRLIPMSSNNSVNSNDTSRQTRSNSNANDSNPENQESLLPEYTINGFPESQPLEQRPGLTSPSSSASNGFIVYVFATSFRLSHPLLLSFLVSSLFPGLMENNSSSFLNSNSGGQLYEDFMALSDLLGQAISPVASMRDVEDQLPKYIYSTESVDNSINKSFEFKSNKQPESEINISRDIHNDDSCISSCDLIESNAGNHSAETDKINDQPDSNTNLNTCNSKNSNFEVCSNSYNNNNPENGDQKSLDSGIIRVGRLTSDSETVIELLSAEKCLVCMEEFGDGEFLRILKCRHGFHADCLANWITKGANRCPVCRAEAVQTTAT</sequence>
<evidence type="ECO:0000259" key="6">
    <source>
        <dbReference type="PROSITE" id="PS50089"/>
    </source>
</evidence>
<feature type="compositionally biased region" description="Low complexity" evidence="5">
    <location>
        <begin position="344"/>
        <end position="357"/>
    </location>
</feature>
<evidence type="ECO:0000313" key="7">
    <source>
        <dbReference type="EMBL" id="PVU92057.1"/>
    </source>
</evidence>
<evidence type="ECO:0000256" key="4">
    <source>
        <dbReference type="PROSITE-ProRule" id="PRU00175"/>
    </source>
</evidence>
<dbReference type="STRING" id="133385.A0A2T9YI97"/>
<dbReference type="Pfam" id="PF13639">
    <property type="entry name" value="zf-RING_2"/>
    <property type="match status" value="1"/>
</dbReference>
<protein>
    <recommendedName>
        <fullName evidence="6">RING-type domain-containing protein</fullName>
    </recommendedName>
</protein>
<feature type="compositionally biased region" description="Polar residues" evidence="5">
    <location>
        <begin position="610"/>
        <end position="631"/>
    </location>
</feature>
<dbReference type="InterPro" id="IPR001841">
    <property type="entry name" value="Znf_RING"/>
</dbReference>
<feature type="region of interest" description="Disordered" evidence="5">
    <location>
        <begin position="412"/>
        <end position="436"/>
    </location>
</feature>
<feature type="domain" description="RING-type" evidence="6">
    <location>
        <begin position="866"/>
        <end position="908"/>
    </location>
</feature>
<dbReference type="SUPFAM" id="SSF57850">
    <property type="entry name" value="RING/U-box"/>
    <property type="match status" value="1"/>
</dbReference>
<organism evidence="7 8">
    <name type="scientific">Smittium simulii</name>
    <dbReference type="NCBI Taxonomy" id="133385"/>
    <lineage>
        <taxon>Eukaryota</taxon>
        <taxon>Fungi</taxon>
        <taxon>Fungi incertae sedis</taxon>
        <taxon>Zoopagomycota</taxon>
        <taxon>Kickxellomycotina</taxon>
        <taxon>Harpellomycetes</taxon>
        <taxon>Harpellales</taxon>
        <taxon>Legeriomycetaceae</taxon>
        <taxon>Smittium</taxon>
    </lineage>
</organism>
<keyword evidence="3" id="KW-0862">Zinc</keyword>
<dbReference type="InterPro" id="IPR013083">
    <property type="entry name" value="Znf_RING/FYVE/PHD"/>
</dbReference>
<feature type="compositionally biased region" description="Polar residues" evidence="5">
    <location>
        <begin position="214"/>
        <end position="234"/>
    </location>
</feature>
<evidence type="ECO:0000256" key="2">
    <source>
        <dbReference type="ARBA" id="ARBA00022771"/>
    </source>
</evidence>
<dbReference type="AlphaFoldDB" id="A0A2T9YI97"/>
<feature type="region of interest" description="Disordered" evidence="5">
    <location>
        <begin position="600"/>
        <end position="658"/>
    </location>
</feature>
<keyword evidence="1" id="KW-0479">Metal-binding</keyword>
<dbReference type="Proteomes" id="UP000245383">
    <property type="component" value="Unassembled WGS sequence"/>
</dbReference>
<feature type="compositionally biased region" description="Polar residues" evidence="5">
    <location>
        <begin position="1"/>
        <end position="25"/>
    </location>
</feature>
<feature type="compositionally biased region" description="Basic and acidic residues" evidence="5">
    <location>
        <begin position="119"/>
        <end position="129"/>
    </location>
</feature>
<dbReference type="PANTHER" id="PTHR14155">
    <property type="entry name" value="RING FINGER DOMAIN-CONTAINING"/>
    <property type="match status" value="1"/>
</dbReference>
<comment type="caution">
    <text evidence="7">The sequence shown here is derived from an EMBL/GenBank/DDBJ whole genome shotgun (WGS) entry which is preliminary data.</text>
</comment>
<dbReference type="SMART" id="SM00184">
    <property type="entry name" value="RING"/>
    <property type="match status" value="1"/>
</dbReference>
<dbReference type="InterPro" id="IPR053238">
    <property type="entry name" value="RING-H2_zinc_finger"/>
</dbReference>
<feature type="compositionally biased region" description="Polar residues" evidence="5">
    <location>
        <begin position="554"/>
        <end position="579"/>
    </location>
</feature>
<feature type="compositionally biased region" description="Polar residues" evidence="5">
    <location>
        <begin position="34"/>
        <end position="43"/>
    </location>
</feature>
<keyword evidence="8" id="KW-1185">Reference proteome</keyword>
<dbReference type="PROSITE" id="PS50089">
    <property type="entry name" value="ZF_RING_2"/>
    <property type="match status" value="1"/>
</dbReference>
<feature type="region of interest" description="Disordered" evidence="5">
    <location>
        <begin position="83"/>
        <end position="234"/>
    </location>
</feature>
<dbReference type="OrthoDB" id="8062037at2759"/>